<dbReference type="EMBL" id="QGKW02002228">
    <property type="protein sequence ID" value="KAF2537685.1"/>
    <property type="molecule type" value="Genomic_DNA"/>
</dbReference>
<sequence length="117" mass="12939">MSNVDRIPPKAYSFRQPETMSETLPHSLNDSIGQCGSNDEPLPPPLKPPSHEPARIPSPDLLIFNLDVPRSPTLTFPEDFKFPDPPVVLQNTTGLNQSNKTSTNPVEPQQQQTALEI</sequence>
<name>A0A8S9FUP6_BRACR</name>
<evidence type="ECO:0000256" key="1">
    <source>
        <dbReference type="SAM" id="MobiDB-lite"/>
    </source>
</evidence>
<gene>
    <name evidence="2" type="ORF">F2Q68_00021911</name>
</gene>
<feature type="region of interest" description="Disordered" evidence="1">
    <location>
        <begin position="1"/>
        <end position="57"/>
    </location>
</feature>
<reference evidence="2" key="1">
    <citation type="submission" date="2019-12" db="EMBL/GenBank/DDBJ databases">
        <title>Genome sequencing and annotation of Brassica cretica.</title>
        <authorList>
            <person name="Studholme D.J."/>
            <person name="Sarris P.F."/>
        </authorList>
    </citation>
    <scope>NUCLEOTIDE SEQUENCE</scope>
    <source>
        <strain evidence="2">PFS-001/15</strain>
        <tissue evidence="2">Leaf</tissue>
    </source>
</reference>
<protein>
    <submittedName>
        <fullName evidence="2">Uncharacterized protein</fullName>
    </submittedName>
</protein>
<dbReference type="AlphaFoldDB" id="A0A8S9FUP6"/>
<dbReference type="Proteomes" id="UP000712281">
    <property type="component" value="Unassembled WGS sequence"/>
</dbReference>
<comment type="caution">
    <text evidence="2">The sequence shown here is derived from an EMBL/GenBank/DDBJ whole genome shotgun (WGS) entry which is preliminary data.</text>
</comment>
<accession>A0A8S9FUP6</accession>
<organism evidence="2 3">
    <name type="scientific">Brassica cretica</name>
    <name type="common">Mustard</name>
    <dbReference type="NCBI Taxonomy" id="69181"/>
    <lineage>
        <taxon>Eukaryota</taxon>
        <taxon>Viridiplantae</taxon>
        <taxon>Streptophyta</taxon>
        <taxon>Embryophyta</taxon>
        <taxon>Tracheophyta</taxon>
        <taxon>Spermatophyta</taxon>
        <taxon>Magnoliopsida</taxon>
        <taxon>eudicotyledons</taxon>
        <taxon>Gunneridae</taxon>
        <taxon>Pentapetalae</taxon>
        <taxon>rosids</taxon>
        <taxon>malvids</taxon>
        <taxon>Brassicales</taxon>
        <taxon>Brassicaceae</taxon>
        <taxon>Brassiceae</taxon>
        <taxon>Brassica</taxon>
    </lineage>
</organism>
<evidence type="ECO:0000313" key="3">
    <source>
        <dbReference type="Proteomes" id="UP000712281"/>
    </source>
</evidence>
<proteinExistence type="predicted"/>
<feature type="compositionally biased region" description="Polar residues" evidence="1">
    <location>
        <begin position="16"/>
        <end position="37"/>
    </location>
</feature>
<feature type="region of interest" description="Disordered" evidence="1">
    <location>
        <begin position="89"/>
        <end position="117"/>
    </location>
</feature>
<evidence type="ECO:0000313" key="2">
    <source>
        <dbReference type="EMBL" id="KAF2537685.1"/>
    </source>
</evidence>